<dbReference type="Pfam" id="PF02447">
    <property type="entry name" value="GntP_permease"/>
    <property type="match status" value="1"/>
</dbReference>
<dbReference type="Proteomes" id="UP001549320">
    <property type="component" value="Unassembled WGS sequence"/>
</dbReference>
<feature type="transmembrane region" description="Helical" evidence="1">
    <location>
        <begin position="60"/>
        <end position="78"/>
    </location>
</feature>
<feature type="transmembrane region" description="Helical" evidence="1">
    <location>
        <begin position="98"/>
        <end position="128"/>
    </location>
</feature>
<dbReference type="InterPro" id="IPR003474">
    <property type="entry name" value="Glcn_transporter"/>
</dbReference>
<feature type="transmembrane region" description="Helical" evidence="1">
    <location>
        <begin position="178"/>
        <end position="199"/>
    </location>
</feature>
<keyword evidence="1" id="KW-0812">Transmembrane</keyword>
<dbReference type="EMBL" id="JBEPSH010000005">
    <property type="protein sequence ID" value="MET4577905.1"/>
    <property type="molecule type" value="Genomic_DNA"/>
</dbReference>
<evidence type="ECO:0000313" key="2">
    <source>
        <dbReference type="EMBL" id="MET4577905.1"/>
    </source>
</evidence>
<feature type="transmembrane region" description="Helical" evidence="1">
    <location>
        <begin position="242"/>
        <end position="264"/>
    </location>
</feature>
<evidence type="ECO:0000313" key="3">
    <source>
        <dbReference type="Proteomes" id="UP001549320"/>
    </source>
</evidence>
<proteinExistence type="predicted"/>
<feature type="transmembrane region" description="Helical" evidence="1">
    <location>
        <begin position="284"/>
        <end position="306"/>
    </location>
</feature>
<keyword evidence="3" id="KW-1185">Reference proteome</keyword>
<name>A0ABV2QBB1_9BURK</name>
<accession>A0ABV2QBB1</accession>
<gene>
    <name evidence="2" type="ORF">ABIE13_003016</name>
</gene>
<keyword evidence="1" id="KW-0472">Membrane</keyword>
<sequence length="470" mass="49551">MSTFAIVLSLLILMFLAYRGYTVLLLAPVMAVLAVFLSGDIAQVLPIYTETFMRAMGNYMLAFFPIFLLGALFGQLMADSGAAMAIAQWIERTLGSRYASLTVVLACAILTYGGVSLFVVAFAIYPIARTLFKDADIPKRLIAPTIALGSFTFTMTALPGTPSIQNAMPIPYFGTNTFAAPGLGLIGGAIMFTLGYLWLRSRERKARLAGEGYGQHEDNEAVEVALENAAGQAGVHRRSMPLVLALLPLVLVIGINAVFTYAVFPGKDWSFLQASFPNLAPSRQAGLWALIIALTTSIVTVLLVGFGRWGNLRESINKGVLGSMLPIFNTASEVGYGAVIAGLAGFAIIRDAVLNVSSNPLISEAVAMNVLAGITGSSSGGLSIALQTLGADYLRMANEAGISPELLHRVAVMSAGVFDSLPHCGAVITLLSICKLTHRESYLNLAAMTIGAPLIALTAVIALGTALGSF</sequence>
<comment type="caution">
    <text evidence="2">The sequence shown here is derived from an EMBL/GenBank/DDBJ whole genome shotgun (WGS) entry which is preliminary data.</text>
</comment>
<feature type="transmembrane region" description="Helical" evidence="1">
    <location>
        <begin position="442"/>
        <end position="467"/>
    </location>
</feature>
<dbReference type="RefSeq" id="WP_354444663.1">
    <property type="nucleotide sequence ID" value="NZ_JBEPSH010000005.1"/>
</dbReference>
<dbReference type="PANTHER" id="PTHR30354">
    <property type="entry name" value="GNT FAMILY GLUCONATE TRANSPORTER"/>
    <property type="match status" value="1"/>
</dbReference>
<feature type="transmembrane region" description="Helical" evidence="1">
    <location>
        <begin position="140"/>
        <end position="158"/>
    </location>
</feature>
<feature type="transmembrane region" description="Helical" evidence="1">
    <location>
        <begin position="361"/>
        <end position="386"/>
    </location>
</feature>
<protein>
    <submittedName>
        <fullName evidence="2">H+/gluconate symporter-like permease</fullName>
    </submittedName>
</protein>
<reference evidence="2 3" key="1">
    <citation type="submission" date="2024-06" db="EMBL/GenBank/DDBJ databases">
        <title>Sorghum-associated microbial communities from plants grown in Nebraska, USA.</title>
        <authorList>
            <person name="Schachtman D."/>
        </authorList>
    </citation>
    <scope>NUCLEOTIDE SEQUENCE [LARGE SCALE GENOMIC DNA]</scope>
    <source>
        <strain evidence="2 3">2709</strain>
    </source>
</reference>
<organism evidence="2 3">
    <name type="scientific">Ottowia thiooxydans</name>
    <dbReference type="NCBI Taxonomy" id="219182"/>
    <lineage>
        <taxon>Bacteria</taxon>
        <taxon>Pseudomonadati</taxon>
        <taxon>Pseudomonadota</taxon>
        <taxon>Betaproteobacteria</taxon>
        <taxon>Burkholderiales</taxon>
        <taxon>Comamonadaceae</taxon>
        <taxon>Ottowia</taxon>
    </lineage>
</organism>
<keyword evidence="1" id="KW-1133">Transmembrane helix</keyword>
<feature type="transmembrane region" description="Helical" evidence="1">
    <location>
        <begin position="327"/>
        <end position="349"/>
    </location>
</feature>
<dbReference type="PANTHER" id="PTHR30354:SF7">
    <property type="entry name" value="BLL7963 PROTEIN"/>
    <property type="match status" value="1"/>
</dbReference>
<evidence type="ECO:0000256" key="1">
    <source>
        <dbReference type="SAM" id="Phobius"/>
    </source>
</evidence>